<dbReference type="GO" id="GO:0005840">
    <property type="term" value="C:ribosome"/>
    <property type="evidence" value="ECO:0007669"/>
    <property type="project" value="UniProtKB-KW"/>
</dbReference>
<evidence type="ECO:0000313" key="2">
    <source>
        <dbReference type="Proteomes" id="UP000327157"/>
    </source>
</evidence>
<protein>
    <submittedName>
        <fullName evidence="1">50S ribosomal protein L35</fullName>
    </submittedName>
</protein>
<keyword evidence="1" id="KW-0687">Ribonucleoprotein</keyword>
<reference evidence="2" key="2">
    <citation type="submission" date="2019-10" db="EMBL/GenBank/DDBJ databases">
        <title>A de novo genome assembly of a pear dwarfing rootstock.</title>
        <authorList>
            <person name="Wang F."/>
            <person name="Wang J."/>
            <person name="Li S."/>
            <person name="Zhang Y."/>
            <person name="Fang M."/>
            <person name="Ma L."/>
            <person name="Zhao Y."/>
            <person name="Jiang S."/>
        </authorList>
    </citation>
    <scope>NUCLEOTIDE SEQUENCE [LARGE SCALE GENOMIC DNA]</scope>
</reference>
<dbReference type="Proteomes" id="UP000327157">
    <property type="component" value="Chromosome 13"/>
</dbReference>
<evidence type="ECO:0000313" key="1">
    <source>
        <dbReference type="EMBL" id="KAB2600271.1"/>
    </source>
</evidence>
<reference evidence="1 2" key="1">
    <citation type="submission" date="2019-09" db="EMBL/GenBank/DDBJ databases">
        <authorList>
            <person name="Ou C."/>
        </authorList>
    </citation>
    <scope>NUCLEOTIDE SEQUENCE [LARGE SCALE GENOMIC DNA]</scope>
    <source>
        <strain evidence="1">S2</strain>
        <tissue evidence="1">Leaf</tissue>
    </source>
</reference>
<reference evidence="1 2" key="3">
    <citation type="submission" date="2019-11" db="EMBL/GenBank/DDBJ databases">
        <title>A de novo genome assembly of a pear dwarfing rootstock.</title>
        <authorList>
            <person name="Wang F."/>
            <person name="Wang J."/>
            <person name="Li S."/>
            <person name="Zhang Y."/>
            <person name="Fang M."/>
            <person name="Ma L."/>
            <person name="Zhao Y."/>
            <person name="Jiang S."/>
        </authorList>
    </citation>
    <scope>NUCLEOTIDE SEQUENCE [LARGE SCALE GENOMIC DNA]</scope>
    <source>
        <strain evidence="1">S2</strain>
        <tissue evidence="1">Leaf</tissue>
    </source>
</reference>
<comment type="caution">
    <text evidence="1">The sequence shown here is derived from an EMBL/GenBank/DDBJ whole genome shotgun (WGS) entry which is preliminary data.</text>
</comment>
<accession>A0A5N5FEJ1</accession>
<sequence length="116" mass="12492">MACVGVAMTMVSSFGLRYSLSCSYPSQLPHGSVQLGQLKRPNSLRPSSLQSHSICGLNSLLPNKLCAISSTPPGHLRSFTIVSAKGYKMKTHKGVLPGYAHPPGTSHLYVKQLIQR</sequence>
<proteinExistence type="predicted"/>
<keyword evidence="1" id="KW-0689">Ribosomal protein</keyword>
<dbReference type="AlphaFoldDB" id="A0A5N5FEJ1"/>
<keyword evidence="2" id="KW-1185">Reference proteome</keyword>
<dbReference type="OrthoDB" id="162638at2759"/>
<name>A0A5N5FEJ1_9ROSA</name>
<organism evidence="1 2">
    <name type="scientific">Pyrus ussuriensis x Pyrus communis</name>
    <dbReference type="NCBI Taxonomy" id="2448454"/>
    <lineage>
        <taxon>Eukaryota</taxon>
        <taxon>Viridiplantae</taxon>
        <taxon>Streptophyta</taxon>
        <taxon>Embryophyta</taxon>
        <taxon>Tracheophyta</taxon>
        <taxon>Spermatophyta</taxon>
        <taxon>Magnoliopsida</taxon>
        <taxon>eudicotyledons</taxon>
        <taxon>Gunneridae</taxon>
        <taxon>Pentapetalae</taxon>
        <taxon>rosids</taxon>
        <taxon>fabids</taxon>
        <taxon>Rosales</taxon>
        <taxon>Rosaceae</taxon>
        <taxon>Amygdaloideae</taxon>
        <taxon>Maleae</taxon>
        <taxon>Pyrus</taxon>
    </lineage>
</organism>
<gene>
    <name evidence="1" type="ORF">D8674_010542</name>
</gene>
<dbReference type="EMBL" id="SMOL01000753">
    <property type="protein sequence ID" value="KAB2600271.1"/>
    <property type="molecule type" value="Genomic_DNA"/>
</dbReference>